<organism evidence="2 3">
    <name type="scientific">Gordonia phage VanLee</name>
    <dbReference type="NCBI Taxonomy" id="2845816"/>
    <lineage>
        <taxon>Viruses</taxon>
        <taxon>Duplodnaviria</taxon>
        <taxon>Heunggongvirae</taxon>
        <taxon>Uroviricota</taxon>
        <taxon>Caudoviricetes</taxon>
        <taxon>Kruegerviridae</taxon>
        <taxon>Vanleevirus</taxon>
        <taxon>Vanleevirus vanlee</taxon>
    </lineage>
</organism>
<evidence type="ECO:0000313" key="2">
    <source>
        <dbReference type="EMBL" id="QWS68212.1"/>
    </source>
</evidence>
<proteinExistence type="predicted"/>
<protein>
    <submittedName>
        <fullName evidence="2">Uncharacterized protein</fullName>
    </submittedName>
</protein>
<dbReference type="Proteomes" id="UP000683422">
    <property type="component" value="Segment"/>
</dbReference>
<gene>
    <name evidence="2" type="primary">95</name>
    <name evidence="2" type="ORF">SEA_VANLEE_95</name>
</gene>
<evidence type="ECO:0000313" key="3">
    <source>
        <dbReference type="Proteomes" id="UP000683422"/>
    </source>
</evidence>
<evidence type="ECO:0000256" key="1">
    <source>
        <dbReference type="SAM" id="MobiDB-lite"/>
    </source>
</evidence>
<sequence>MIVADFPSAGYRFDPATESTARAMEKARAALLGAFRHRRPALTSLPEPELAAQVLDGAIEIRWEPPLDTVLTTVERTEIVIEPERITRHIRTGIPDRNLTHEGRVYVRIGFDTDARRWVYLDRALLGSPPETGALHPVPGGDQPVGRDVHGLPARGSEL</sequence>
<reference evidence="2" key="1">
    <citation type="submission" date="2021-04" db="EMBL/GenBank/DDBJ databases">
        <authorList>
            <person name="Barnhill K.B."/>
            <person name="Biggs A.M."/>
            <person name="Bland J."/>
            <person name="Choudhary H.M."/>
            <person name="Crogan R.E."/>
            <person name="Finocchiaro A.B."/>
            <person name="Franco V."/>
            <person name="Fuller T.A."/>
            <person name="Hanwacker C.G."/>
            <person name="Howard Z.E."/>
            <person name="Iqbal M."/>
            <person name="Mathew A.M."/>
            <person name="Miller S."/>
            <person name="Padhye S."/>
            <person name="Rainey E."/>
            <person name="Rodriguez A."/>
            <person name="Stewart E."/>
            <person name="Otero L.A."/>
            <person name="Chase M.A."/>
            <person name="Pollenz R.S."/>
            <person name="Garlena R.A."/>
            <person name="Russell D.A."/>
            <person name="Jacobs-Sera D."/>
            <person name="Hatfull G.F."/>
        </authorList>
    </citation>
    <scope>NUCLEOTIDE SEQUENCE</scope>
</reference>
<dbReference type="RefSeq" id="YP_010755836.1">
    <property type="nucleotide sequence ID" value="NC_073474.1"/>
</dbReference>
<dbReference type="KEGG" id="vg:80020507"/>
<accession>A0A8F2D9H8</accession>
<dbReference type="EMBL" id="MZ028627">
    <property type="protein sequence ID" value="QWS68212.1"/>
    <property type="molecule type" value="Genomic_DNA"/>
</dbReference>
<feature type="region of interest" description="Disordered" evidence="1">
    <location>
        <begin position="130"/>
        <end position="159"/>
    </location>
</feature>
<dbReference type="GeneID" id="80020507"/>
<name>A0A8F2D9H8_9CAUD</name>
<keyword evidence="3" id="KW-1185">Reference proteome</keyword>